<keyword evidence="1" id="KW-0812">Transmembrane</keyword>
<dbReference type="Proteomes" id="UP001519654">
    <property type="component" value="Unassembled WGS sequence"/>
</dbReference>
<feature type="transmembrane region" description="Helical" evidence="1">
    <location>
        <begin position="36"/>
        <end position="54"/>
    </location>
</feature>
<evidence type="ECO:0000313" key="4">
    <source>
        <dbReference type="Proteomes" id="UP001519654"/>
    </source>
</evidence>
<dbReference type="InterPro" id="IPR027417">
    <property type="entry name" value="P-loop_NTPase"/>
</dbReference>
<feature type="transmembrane region" description="Helical" evidence="1">
    <location>
        <begin position="485"/>
        <end position="518"/>
    </location>
</feature>
<dbReference type="InterPro" id="IPR007111">
    <property type="entry name" value="NACHT_NTPase"/>
</dbReference>
<keyword evidence="1" id="KW-1133">Transmembrane helix</keyword>
<feature type="domain" description="NACHT" evidence="2">
    <location>
        <begin position="143"/>
        <end position="300"/>
    </location>
</feature>
<reference evidence="3 4" key="1">
    <citation type="submission" date="2021-06" db="EMBL/GenBank/DDBJ databases">
        <title>Actinoplanes lichenicola sp. nov., and Actinoplanes ovalisporus sp. nov., isolated from lichen in Thailand.</title>
        <authorList>
            <person name="Saeng-In P."/>
            <person name="Kanchanasin P."/>
            <person name="Yuki M."/>
            <person name="Kudo T."/>
            <person name="Ohkuma M."/>
            <person name="Phongsopitanun W."/>
            <person name="Tanasupawat S."/>
        </authorList>
    </citation>
    <scope>NUCLEOTIDE SEQUENCE [LARGE SCALE GENOMIC DNA]</scope>
    <source>
        <strain evidence="3 4">NBRC 110975</strain>
    </source>
</reference>
<feature type="transmembrane region" description="Helical" evidence="1">
    <location>
        <begin position="437"/>
        <end position="457"/>
    </location>
</feature>
<dbReference type="Gene3D" id="3.40.50.300">
    <property type="entry name" value="P-loop containing nucleotide triphosphate hydrolases"/>
    <property type="match status" value="1"/>
</dbReference>
<accession>A0ABS5YI63</accession>
<proteinExistence type="predicted"/>
<comment type="caution">
    <text evidence="3">The sequence shown here is derived from an EMBL/GenBank/DDBJ whole genome shotgun (WGS) entry which is preliminary data.</text>
</comment>
<dbReference type="EMBL" id="JAHKKG010000001">
    <property type="protein sequence ID" value="MBU2662736.1"/>
    <property type="molecule type" value="Genomic_DNA"/>
</dbReference>
<dbReference type="Pfam" id="PF05729">
    <property type="entry name" value="NACHT"/>
    <property type="match status" value="1"/>
</dbReference>
<name>A0ABS5YI63_9ACTN</name>
<keyword evidence="1" id="KW-0472">Membrane</keyword>
<dbReference type="SUPFAM" id="SSF52540">
    <property type="entry name" value="P-loop containing nucleoside triphosphate hydrolases"/>
    <property type="match status" value="1"/>
</dbReference>
<sequence length="700" mass="75895">MRTRATTAVLGVLGVAALGVATNVATSALPDGWQPYLWVAWPLMAVLVLAVVILEVRRQRDSAPDVPTTGAQSRAVLLERMHRYWIQGVLERSFHQQARIELGLETTVDAPHPWQVLAAEPEGEPRPVPPGTAMRTVFKDLDRTMLVLGAPGSGKTTMMLELLRDLLADAAHRPDGENHALVILPVMLNLSSWTQRKEQLTEWIIAEVSERYQVPSRHVRGWLEAGELTLLLDGLDEVAEAHRESCVDAINEFRRDHGTTAIVVGCRSADYEELHGRLKLYGTLRLQPLTPDQVNDFLHRIGPGAADARAALAGDQELRELVVSPLMLSVLTLAFPGDGAHGESIGDGPGDAKTRLFHAFVVAMLQRYPIATLSGHALLSSLVTLAGRLRANSQTIFTIDVIDKYWLPFGERKPLRVASWTCAALGILVLGPTGYALLGGAGLLIGVLAGLCFALPVNERLETWSLQYFQNRWLNRREKLDPWEWVFPFSALVLGFIDSPGTLVVAGIIGLTAAALIGLPSGSAAALGVAVSVTVAVVATAWVSYSYSHTLGQLKARAGETELPSPKLWAALRIAPLVAVVIGLLGAGVAWLPIALVTDLDPGRFALFAGVGGFTYALTCLGFYAAVEQAMIRRVLRDHGLFVLPGLPALEHATRCLFLHRVGGGYLFTHQSLLDFFDDLNGPNKSSRLELLAARSERRS</sequence>
<evidence type="ECO:0000259" key="2">
    <source>
        <dbReference type="Pfam" id="PF05729"/>
    </source>
</evidence>
<feature type="transmembrane region" description="Helical" evidence="1">
    <location>
        <begin position="524"/>
        <end position="547"/>
    </location>
</feature>
<feature type="transmembrane region" description="Helical" evidence="1">
    <location>
        <begin position="568"/>
        <end position="593"/>
    </location>
</feature>
<evidence type="ECO:0000256" key="1">
    <source>
        <dbReference type="SAM" id="Phobius"/>
    </source>
</evidence>
<keyword evidence="4" id="KW-1185">Reference proteome</keyword>
<organism evidence="3 4">
    <name type="scientific">Paractinoplanes bogorensis</name>
    <dbReference type="NCBI Taxonomy" id="1610840"/>
    <lineage>
        <taxon>Bacteria</taxon>
        <taxon>Bacillati</taxon>
        <taxon>Actinomycetota</taxon>
        <taxon>Actinomycetes</taxon>
        <taxon>Micromonosporales</taxon>
        <taxon>Micromonosporaceae</taxon>
        <taxon>Paractinoplanes</taxon>
    </lineage>
</organism>
<dbReference type="RefSeq" id="WP_215784653.1">
    <property type="nucleotide sequence ID" value="NZ_JAHKKG010000001.1"/>
</dbReference>
<gene>
    <name evidence="3" type="ORF">KOI35_04375</name>
</gene>
<feature type="transmembrane region" description="Helical" evidence="1">
    <location>
        <begin position="414"/>
        <end position="431"/>
    </location>
</feature>
<feature type="transmembrane region" description="Helical" evidence="1">
    <location>
        <begin position="605"/>
        <end position="627"/>
    </location>
</feature>
<protein>
    <submittedName>
        <fullName evidence="3">NACHT domain-containing protein</fullName>
    </submittedName>
</protein>
<evidence type="ECO:0000313" key="3">
    <source>
        <dbReference type="EMBL" id="MBU2662736.1"/>
    </source>
</evidence>